<feature type="region of interest" description="Disordered" evidence="1">
    <location>
        <begin position="112"/>
        <end position="147"/>
    </location>
</feature>
<evidence type="ECO:0000256" key="1">
    <source>
        <dbReference type="SAM" id="MobiDB-lite"/>
    </source>
</evidence>
<evidence type="ECO:0000313" key="3">
    <source>
        <dbReference type="Proteomes" id="UP001497516"/>
    </source>
</evidence>
<dbReference type="Proteomes" id="UP001497516">
    <property type="component" value="Chromosome 6"/>
</dbReference>
<dbReference type="AlphaFoldDB" id="A0AAV2FFW0"/>
<proteinExistence type="predicted"/>
<feature type="compositionally biased region" description="Acidic residues" evidence="1">
    <location>
        <begin position="128"/>
        <end position="147"/>
    </location>
</feature>
<gene>
    <name evidence="2" type="ORF">LTRI10_LOCUS37188</name>
</gene>
<reference evidence="2 3" key="1">
    <citation type="submission" date="2024-04" db="EMBL/GenBank/DDBJ databases">
        <authorList>
            <person name="Fracassetti M."/>
        </authorList>
    </citation>
    <scope>NUCLEOTIDE SEQUENCE [LARGE SCALE GENOMIC DNA]</scope>
</reference>
<accession>A0AAV2FFW0</accession>
<sequence length="147" mass="17040">METPFNKLERNADGCHINSSKKLSVFGQAGYPLTTIKSRSLEFSEREQALPYVLNNCEEVEPFLREYEKDAHDVAFHQWFYNKGMSELHHIQGSKDDELISWEKESPQYDFMVHNESDGIGSNHDSDNGEDEDNSSYEEEDDEDLLL</sequence>
<keyword evidence="3" id="KW-1185">Reference proteome</keyword>
<organism evidence="2 3">
    <name type="scientific">Linum trigynum</name>
    <dbReference type="NCBI Taxonomy" id="586398"/>
    <lineage>
        <taxon>Eukaryota</taxon>
        <taxon>Viridiplantae</taxon>
        <taxon>Streptophyta</taxon>
        <taxon>Embryophyta</taxon>
        <taxon>Tracheophyta</taxon>
        <taxon>Spermatophyta</taxon>
        <taxon>Magnoliopsida</taxon>
        <taxon>eudicotyledons</taxon>
        <taxon>Gunneridae</taxon>
        <taxon>Pentapetalae</taxon>
        <taxon>rosids</taxon>
        <taxon>fabids</taxon>
        <taxon>Malpighiales</taxon>
        <taxon>Linaceae</taxon>
        <taxon>Linum</taxon>
    </lineage>
</organism>
<evidence type="ECO:0000313" key="2">
    <source>
        <dbReference type="EMBL" id="CAL1396842.1"/>
    </source>
</evidence>
<dbReference type="EMBL" id="OZ034819">
    <property type="protein sequence ID" value="CAL1396842.1"/>
    <property type="molecule type" value="Genomic_DNA"/>
</dbReference>
<protein>
    <submittedName>
        <fullName evidence="2">Uncharacterized protein</fullName>
    </submittedName>
</protein>
<name>A0AAV2FFW0_9ROSI</name>